<feature type="transmembrane region" description="Helical" evidence="6">
    <location>
        <begin position="90"/>
        <end position="110"/>
    </location>
</feature>
<feature type="transmembrane region" description="Helical" evidence="6">
    <location>
        <begin position="164"/>
        <end position="183"/>
    </location>
</feature>
<dbReference type="Proteomes" id="UP000683139">
    <property type="component" value="Unassembled WGS sequence"/>
</dbReference>
<dbReference type="GO" id="GO:0005886">
    <property type="term" value="C:plasma membrane"/>
    <property type="evidence" value="ECO:0007669"/>
    <property type="project" value="UniProtKB-SubCell"/>
</dbReference>
<keyword evidence="2" id="KW-1003">Cell membrane</keyword>
<keyword evidence="4 6" id="KW-1133">Transmembrane helix</keyword>
<comment type="caution">
    <text evidence="7">The sequence shown here is derived from an EMBL/GenBank/DDBJ whole genome shotgun (WGS) entry which is preliminary data.</text>
</comment>
<evidence type="ECO:0000313" key="7">
    <source>
        <dbReference type="EMBL" id="GIP15709.1"/>
    </source>
</evidence>
<dbReference type="InterPro" id="IPR002797">
    <property type="entry name" value="Polysacc_synth"/>
</dbReference>
<sequence length="555" mass="60089">MTTLKKDSLLKGTIILALAALVARVLGMFQKIPLEYMLDAEGQFAFFAANQIYLLLLVVATAGFPSAISKMVSERMEEGNYEDAKRIYKASLVFGAVTGLLLALTLYIMAPMYAATIVKKESVTLAVQAIAPALILFPIIAMMRGYFQGRQMMTAGGLSQIVEQFARVILGLGLGYIFVSLGYSDEASAAAVTFGSVFGSIAAFIVMVVYARKLKKQDDRLTKTMSAEARLALMPNKPFVAKRGEKLKFRTIYKEILSMSIPALITSMTINLVYTFDSSFFVRITERIYTELQATEAAAVLGIKAQSLAGIPPILAIALGSSIIPIVAAAFARKDQAEVNRQSSMVMKIVCVSGVPVAMFFTASAFSITGLLFSSPGGYETVAMLCAGTILQITMMTTNSILYGMGKQRQTMVNTISGLLGKVVVSWICGYYFGVAGFVIGSTVCFLMVTLMNLRLIKRDVTLHVMGKKWLPYIAAVIISTLACWGAEYVMLSITEGMADKLAYLLAVLVSGSILCGIYGILLLKLKVITQQDVESLPGKLRGPMKKLMRVVRAG</sequence>
<feature type="transmembrane region" description="Helical" evidence="6">
    <location>
        <begin position="189"/>
        <end position="211"/>
    </location>
</feature>
<feature type="transmembrane region" description="Helical" evidence="6">
    <location>
        <begin position="381"/>
        <end position="403"/>
    </location>
</feature>
<feature type="transmembrane region" description="Helical" evidence="6">
    <location>
        <begin position="51"/>
        <end position="69"/>
    </location>
</feature>
<protein>
    <submittedName>
        <fullName evidence="7">Stage V sporulation protein B</fullName>
    </submittedName>
</protein>
<evidence type="ECO:0000256" key="4">
    <source>
        <dbReference type="ARBA" id="ARBA00022989"/>
    </source>
</evidence>
<feature type="transmembrane region" description="Helical" evidence="6">
    <location>
        <begin position="470"/>
        <end position="490"/>
    </location>
</feature>
<dbReference type="PANTHER" id="PTHR30250:SF21">
    <property type="entry name" value="LIPID II FLIPPASE MURJ"/>
    <property type="match status" value="1"/>
</dbReference>
<dbReference type="InterPro" id="IPR024923">
    <property type="entry name" value="PG_synth_SpoVB"/>
</dbReference>
<accession>A0A919YP63</accession>
<reference evidence="7" key="1">
    <citation type="submission" date="2021-03" db="EMBL/GenBank/DDBJ databases">
        <title>Antimicrobial resistance genes in bacteria isolated from Japanese honey, and their potential for conferring macrolide and lincosamide resistance in the American foulbrood pathogen Paenibacillus larvae.</title>
        <authorList>
            <person name="Okamoto M."/>
            <person name="Kumagai M."/>
            <person name="Kanamori H."/>
            <person name="Takamatsu D."/>
        </authorList>
    </citation>
    <scope>NUCLEOTIDE SEQUENCE</scope>
    <source>
        <strain evidence="7">J40TS1</strain>
    </source>
</reference>
<keyword evidence="3 6" id="KW-0812">Transmembrane</keyword>
<gene>
    <name evidence="7" type="primary">spoVB_1</name>
    <name evidence="7" type="ORF">J40TS1_13510</name>
</gene>
<feature type="transmembrane region" description="Helical" evidence="6">
    <location>
        <begin position="122"/>
        <end position="143"/>
    </location>
</feature>
<name>A0A919YP63_9BACL</name>
<evidence type="ECO:0000256" key="2">
    <source>
        <dbReference type="ARBA" id="ARBA00022475"/>
    </source>
</evidence>
<feature type="transmembrane region" description="Helical" evidence="6">
    <location>
        <begin position="415"/>
        <end position="433"/>
    </location>
</feature>
<dbReference type="PANTHER" id="PTHR30250">
    <property type="entry name" value="PST FAMILY PREDICTED COLANIC ACID TRANSPORTER"/>
    <property type="match status" value="1"/>
</dbReference>
<evidence type="ECO:0000313" key="8">
    <source>
        <dbReference type="Proteomes" id="UP000683139"/>
    </source>
</evidence>
<dbReference type="InterPro" id="IPR050833">
    <property type="entry name" value="Poly_Biosynth_Transport"/>
</dbReference>
<feature type="transmembrane region" description="Helical" evidence="6">
    <location>
        <begin position="256"/>
        <end position="276"/>
    </location>
</feature>
<feature type="transmembrane region" description="Helical" evidence="6">
    <location>
        <begin position="439"/>
        <end position="458"/>
    </location>
</feature>
<dbReference type="AlphaFoldDB" id="A0A919YP63"/>
<keyword evidence="5 6" id="KW-0472">Membrane</keyword>
<feature type="transmembrane region" description="Helical" evidence="6">
    <location>
        <begin position="502"/>
        <end position="524"/>
    </location>
</feature>
<feature type="transmembrane region" description="Helical" evidence="6">
    <location>
        <begin position="314"/>
        <end position="333"/>
    </location>
</feature>
<dbReference type="RefSeq" id="WP_213513991.1">
    <property type="nucleotide sequence ID" value="NZ_BOSE01000002.1"/>
</dbReference>
<dbReference type="Pfam" id="PF01943">
    <property type="entry name" value="Polysacc_synt"/>
    <property type="match status" value="1"/>
</dbReference>
<dbReference type="PIRSF" id="PIRSF038958">
    <property type="entry name" value="PG_synth_SpoVB"/>
    <property type="match status" value="1"/>
</dbReference>
<dbReference type="EMBL" id="BOSE01000002">
    <property type="protein sequence ID" value="GIP15709.1"/>
    <property type="molecule type" value="Genomic_DNA"/>
</dbReference>
<evidence type="ECO:0000256" key="6">
    <source>
        <dbReference type="SAM" id="Phobius"/>
    </source>
</evidence>
<comment type="subcellular location">
    <subcellularLocation>
        <location evidence="1">Cell membrane</location>
        <topology evidence="1">Multi-pass membrane protein</topology>
    </subcellularLocation>
</comment>
<proteinExistence type="predicted"/>
<evidence type="ECO:0000256" key="3">
    <source>
        <dbReference type="ARBA" id="ARBA00022692"/>
    </source>
</evidence>
<organism evidence="7 8">
    <name type="scientific">Paenibacillus montaniterrae</name>
    <dbReference type="NCBI Taxonomy" id="429341"/>
    <lineage>
        <taxon>Bacteria</taxon>
        <taxon>Bacillati</taxon>
        <taxon>Bacillota</taxon>
        <taxon>Bacilli</taxon>
        <taxon>Bacillales</taxon>
        <taxon>Paenibacillaceae</taxon>
        <taxon>Paenibacillus</taxon>
    </lineage>
</organism>
<feature type="transmembrane region" description="Helical" evidence="6">
    <location>
        <begin position="345"/>
        <end position="369"/>
    </location>
</feature>
<dbReference type="CDD" id="cd13124">
    <property type="entry name" value="MATE_SpoVB_like"/>
    <property type="match status" value="1"/>
</dbReference>
<evidence type="ECO:0000256" key="5">
    <source>
        <dbReference type="ARBA" id="ARBA00023136"/>
    </source>
</evidence>
<keyword evidence="8" id="KW-1185">Reference proteome</keyword>
<evidence type="ECO:0000256" key="1">
    <source>
        <dbReference type="ARBA" id="ARBA00004651"/>
    </source>
</evidence>